<name>A0A5M6ZGX2_9PROT</name>
<dbReference type="RefSeq" id="WP_150022723.1">
    <property type="nucleotide sequence ID" value="NZ_VWOJ01000002.1"/>
</dbReference>
<reference evidence="2 3" key="1">
    <citation type="submission" date="2019-09" db="EMBL/GenBank/DDBJ databases">
        <authorList>
            <person name="Kevbrin V."/>
            <person name="Grouzdev D.S."/>
        </authorList>
    </citation>
    <scope>NUCLEOTIDE SEQUENCE [LARGE SCALE GENOMIC DNA]</scope>
    <source>
        <strain evidence="2 3">G-192</strain>
    </source>
</reference>
<accession>A0A5M6ZGX2</accession>
<comment type="caution">
    <text evidence="2">The sequence shown here is derived from an EMBL/GenBank/DDBJ whole genome shotgun (WGS) entry which is preliminary data.</text>
</comment>
<dbReference type="GO" id="GO:0016301">
    <property type="term" value="F:kinase activity"/>
    <property type="evidence" value="ECO:0007669"/>
    <property type="project" value="UniProtKB-KW"/>
</dbReference>
<protein>
    <submittedName>
        <fullName evidence="2">Histidine kinase</fullName>
    </submittedName>
</protein>
<dbReference type="AlphaFoldDB" id="A0A5M6ZGX2"/>
<feature type="compositionally biased region" description="Gly residues" evidence="1">
    <location>
        <begin position="80"/>
        <end position="90"/>
    </location>
</feature>
<evidence type="ECO:0000313" key="3">
    <source>
        <dbReference type="Proteomes" id="UP000325122"/>
    </source>
</evidence>
<feature type="region of interest" description="Disordered" evidence="1">
    <location>
        <begin position="71"/>
        <end position="90"/>
    </location>
</feature>
<organism evidence="2 3">
    <name type="scientific">Alkalicaulis satelles</name>
    <dbReference type="NCBI Taxonomy" id="2609175"/>
    <lineage>
        <taxon>Bacteria</taxon>
        <taxon>Pseudomonadati</taxon>
        <taxon>Pseudomonadota</taxon>
        <taxon>Alphaproteobacteria</taxon>
        <taxon>Maricaulales</taxon>
        <taxon>Maricaulaceae</taxon>
        <taxon>Alkalicaulis</taxon>
    </lineage>
</organism>
<evidence type="ECO:0000256" key="1">
    <source>
        <dbReference type="SAM" id="MobiDB-lite"/>
    </source>
</evidence>
<evidence type="ECO:0000313" key="2">
    <source>
        <dbReference type="EMBL" id="KAA5803455.1"/>
    </source>
</evidence>
<keyword evidence="2" id="KW-0418">Kinase</keyword>
<dbReference type="Proteomes" id="UP000325122">
    <property type="component" value="Unassembled WGS sequence"/>
</dbReference>
<keyword evidence="3" id="KW-1185">Reference proteome</keyword>
<sequence length="90" mass="9569">MTRYLVSDDNPGGMKLEDILLALRAEVLVRCTKISGDMRPEALHVLANNVKVLEHLTAAIELASDSTSTLNRAFGPSEAGRGGPPRIGVA</sequence>
<gene>
    <name evidence="2" type="ORF">F1654_06515</name>
</gene>
<keyword evidence="2" id="KW-0808">Transferase</keyword>
<proteinExistence type="predicted"/>
<dbReference type="EMBL" id="VWOJ01000002">
    <property type="protein sequence ID" value="KAA5803455.1"/>
    <property type="molecule type" value="Genomic_DNA"/>
</dbReference>